<dbReference type="PRINTS" id="PR00793">
    <property type="entry name" value="PROAMNOPTASE"/>
</dbReference>
<evidence type="ECO:0000313" key="6">
    <source>
        <dbReference type="EMBL" id="CAB9529253.1"/>
    </source>
</evidence>
<dbReference type="InterPro" id="IPR002410">
    <property type="entry name" value="Peptidase_S33"/>
</dbReference>
<accession>A0A9N8HVW5</accession>
<dbReference type="GO" id="GO:0008233">
    <property type="term" value="F:peptidase activity"/>
    <property type="evidence" value="ECO:0007669"/>
    <property type="project" value="InterPro"/>
</dbReference>
<feature type="compositionally biased region" description="Acidic residues" evidence="3">
    <location>
        <begin position="100"/>
        <end position="111"/>
    </location>
</feature>
<organism evidence="6 7">
    <name type="scientific">Seminavis robusta</name>
    <dbReference type="NCBI Taxonomy" id="568900"/>
    <lineage>
        <taxon>Eukaryota</taxon>
        <taxon>Sar</taxon>
        <taxon>Stramenopiles</taxon>
        <taxon>Ochrophyta</taxon>
        <taxon>Bacillariophyta</taxon>
        <taxon>Bacillariophyceae</taxon>
        <taxon>Bacillariophycidae</taxon>
        <taxon>Naviculales</taxon>
        <taxon>Naviculaceae</taxon>
        <taxon>Seminavis</taxon>
    </lineage>
</organism>
<dbReference type="GO" id="GO:0006508">
    <property type="term" value="P:proteolysis"/>
    <property type="evidence" value="ECO:0007669"/>
    <property type="project" value="InterPro"/>
</dbReference>
<feature type="transmembrane region" description="Helical" evidence="4">
    <location>
        <begin position="396"/>
        <end position="416"/>
    </location>
</feature>
<dbReference type="InterPro" id="IPR029058">
    <property type="entry name" value="AB_hydrolase_fold"/>
</dbReference>
<keyword evidence="4" id="KW-1133">Transmembrane helix</keyword>
<dbReference type="Pfam" id="PF00561">
    <property type="entry name" value="Abhydrolase_1"/>
    <property type="match status" value="1"/>
</dbReference>
<feature type="region of interest" description="Disordered" evidence="3">
    <location>
        <begin position="93"/>
        <end position="112"/>
    </location>
</feature>
<dbReference type="OrthoDB" id="190201at2759"/>
<dbReference type="Proteomes" id="UP001153069">
    <property type="component" value="Unassembled WGS sequence"/>
</dbReference>
<evidence type="ECO:0000259" key="5">
    <source>
        <dbReference type="Pfam" id="PF00561"/>
    </source>
</evidence>
<dbReference type="InterPro" id="IPR050266">
    <property type="entry name" value="AB_hydrolase_sf"/>
</dbReference>
<evidence type="ECO:0000256" key="4">
    <source>
        <dbReference type="SAM" id="Phobius"/>
    </source>
</evidence>
<dbReference type="EMBL" id="CAICTM010002440">
    <property type="protein sequence ID" value="CAB9529253.1"/>
    <property type="molecule type" value="Genomic_DNA"/>
</dbReference>
<keyword evidence="7" id="KW-1185">Reference proteome</keyword>
<name>A0A9N8HVW5_9STRA</name>
<evidence type="ECO:0000313" key="7">
    <source>
        <dbReference type="Proteomes" id="UP001153069"/>
    </source>
</evidence>
<dbReference type="Gene3D" id="3.40.50.1820">
    <property type="entry name" value="alpha/beta hydrolase"/>
    <property type="match status" value="1"/>
</dbReference>
<comment type="caution">
    <text evidence="6">The sequence shown here is derived from an EMBL/GenBank/DDBJ whole genome shotgun (WGS) entry which is preliminary data.</text>
</comment>
<feature type="domain" description="AB hydrolase-1" evidence="5">
    <location>
        <begin position="56"/>
        <end position="340"/>
    </location>
</feature>
<evidence type="ECO:0000256" key="3">
    <source>
        <dbReference type="SAM" id="MobiDB-lite"/>
    </source>
</evidence>
<dbReference type="GO" id="GO:0016020">
    <property type="term" value="C:membrane"/>
    <property type="evidence" value="ECO:0007669"/>
    <property type="project" value="TreeGrafter"/>
</dbReference>
<keyword evidence="4" id="KW-0812">Transmembrane</keyword>
<evidence type="ECO:0000256" key="2">
    <source>
        <dbReference type="ARBA" id="ARBA00022801"/>
    </source>
</evidence>
<gene>
    <name evidence="6" type="ORF">SEMRO_2442_G327800.1</name>
</gene>
<evidence type="ECO:0000256" key="1">
    <source>
        <dbReference type="ARBA" id="ARBA00010088"/>
    </source>
</evidence>
<dbReference type="AlphaFoldDB" id="A0A9N8HVW5"/>
<sequence length="444" mass="49875">MAKHSDKWKGYFRCDDLVPPLCDDDLKVTNGTVETLKGVHVAYWRYTPSVLKPHKYPIVVINGGPGLPHNFIRPLRNLACDGREVVMYDQAGTGASALPGEDDDDDDSEQEDVTKKYPELLTLDYYANTELPAIINALGAKRYHVLAESWGTMIAFEFAVSSSSKQNKHIREGLQSLTMNAPIADNRKFIEYQWDLDDGTVGTLPTYTQERLKHYNDTQNFDSEEFQELEEVVMSMFNARIGVVVDCWIETEEAGISSIDYDPLTGTTDIFIPAPGVDLRGWTVLPELYKLKDIVPVQLNHGRYDMVRPRLVADTAAALGFDSVECHLLPQAAHSILLDSPKEVFFYMEGFIQRVEMARQKNRRFQPNGTCPVWNKALGRAEYNTMLGWANHSSNIASTPIVLSLVAIVVSFWLGMQVGMKRNKSLTEGYEPVKNAEQELGGTL</sequence>
<keyword evidence="4" id="KW-0472">Membrane</keyword>
<protein>
    <submittedName>
        <fullName evidence="6">Proline iminopeptidase</fullName>
    </submittedName>
</protein>
<comment type="similarity">
    <text evidence="1">Belongs to the peptidase S33 family.</text>
</comment>
<dbReference type="PANTHER" id="PTHR43798">
    <property type="entry name" value="MONOACYLGLYCEROL LIPASE"/>
    <property type="match status" value="1"/>
</dbReference>
<reference evidence="6" key="1">
    <citation type="submission" date="2020-06" db="EMBL/GenBank/DDBJ databases">
        <authorList>
            <consortium name="Plant Systems Biology data submission"/>
        </authorList>
    </citation>
    <scope>NUCLEOTIDE SEQUENCE</scope>
    <source>
        <strain evidence="6">D6</strain>
    </source>
</reference>
<keyword evidence="2" id="KW-0378">Hydrolase</keyword>
<dbReference type="SUPFAM" id="SSF53474">
    <property type="entry name" value="alpha/beta-Hydrolases"/>
    <property type="match status" value="1"/>
</dbReference>
<dbReference type="InterPro" id="IPR000073">
    <property type="entry name" value="AB_hydrolase_1"/>
</dbReference>
<proteinExistence type="inferred from homology"/>
<dbReference type="PANTHER" id="PTHR43798:SF33">
    <property type="entry name" value="HYDROLASE, PUTATIVE (AFU_ORTHOLOGUE AFUA_2G14860)-RELATED"/>
    <property type="match status" value="1"/>
</dbReference>